<name>A0A409Y2L2_9AGAR</name>
<dbReference type="Gene3D" id="3.80.10.10">
    <property type="entry name" value="Ribonuclease Inhibitor"/>
    <property type="match status" value="1"/>
</dbReference>
<dbReference type="SUPFAM" id="SSF52047">
    <property type="entry name" value="RNI-like"/>
    <property type="match status" value="1"/>
</dbReference>
<protein>
    <recommendedName>
        <fullName evidence="3">F-box domain-containing protein</fullName>
    </recommendedName>
</protein>
<evidence type="ECO:0008006" key="3">
    <source>
        <dbReference type="Google" id="ProtNLM"/>
    </source>
</evidence>
<gene>
    <name evidence="1" type="ORF">CVT26_000743</name>
</gene>
<evidence type="ECO:0000313" key="1">
    <source>
        <dbReference type="EMBL" id="PPQ97218.1"/>
    </source>
</evidence>
<dbReference type="InParanoid" id="A0A409Y2L2"/>
<proteinExistence type="predicted"/>
<organism evidence="1 2">
    <name type="scientific">Gymnopilus dilepis</name>
    <dbReference type="NCBI Taxonomy" id="231916"/>
    <lineage>
        <taxon>Eukaryota</taxon>
        <taxon>Fungi</taxon>
        <taxon>Dikarya</taxon>
        <taxon>Basidiomycota</taxon>
        <taxon>Agaricomycotina</taxon>
        <taxon>Agaricomycetes</taxon>
        <taxon>Agaricomycetidae</taxon>
        <taxon>Agaricales</taxon>
        <taxon>Agaricineae</taxon>
        <taxon>Hymenogastraceae</taxon>
        <taxon>Gymnopilus</taxon>
    </lineage>
</organism>
<keyword evidence="2" id="KW-1185">Reference proteome</keyword>
<dbReference type="InterPro" id="IPR032675">
    <property type="entry name" value="LRR_dom_sf"/>
</dbReference>
<dbReference type="AlphaFoldDB" id="A0A409Y2L2"/>
<dbReference type="OrthoDB" id="3145912at2759"/>
<dbReference type="EMBL" id="NHYE01001276">
    <property type="protein sequence ID" value="PPQ97218.1"/>
    <property type="molecule type" value="Genomic_DNA"/>
</dbReference>
<evidence type="ECO:0000313" key="2">
    <source>
        <dbReference type="Proteomes" id="UP000284706"/>
    </source>
</evidence>
<sequence length="291" mass="33246">MNSSATVDLSLDATASVEPVLPPELERKIFEFGALEHCGSAPTFALVAKRVKDWVEPILYSTIVVSSVADYLKPPLIHRERSKYLKAPHFEKATRYAQNVLLHHYDERLLFEVIRNCHKVENLALWGLGTRSYAHYARIITILPLKILSVDVGRLLRTEDGLFRFCAASFMNLTHLDIINLHDCRNIEDWEEISQLPRLTHLALDFPDAEFIKMVLEDCKVLHILVLFLAQDEEAYQGLDEIRSDVRVIKLSGLLSSTDIWIRGASGGEDFWDKAEVIYSRRILHKGTSCF</sequence>
<reference evidence="1 2" key="1">
    <citation type="journal article" date="2018" name="Evol. Lett.">
        <title>Horizontal gene cluster transfer increased hallucinogenic mushroom diversity.</title>
        <authorList>
            <person name="Reynolds H.T."/>
            <person name="Vijayakumar V."/>
            <person name="Gluck-Thaler E."/>
            <person name="Korotkin H.B."/>
            <person name="Matheny P.B."/>
            <person name="Slot J.C."/>
        </authorList>
    </citation>
    <scope>NUCLEOTIDE SEQUENCE [LARGE SCALE GENOMIC DNA]</scope>
    <source>
        <strain evidence="1 2">SRW20</strain>
    </source>
</reference>
<comment type="caution">
    <text evidence="1">The sequence shown here is derived from an EMBL/GenBank/DDBJ whole genome shotgun (WGS) entry which is preliminary data.</text>
</comment>
<dbReference type="Proteomes" id="UP000284706">
    <property type="component" value="Unassembled WGS sequence"/>
</dbReference>
<accession>A0A409Y2L2</accession>